<evidence type="ECO:0000313" key="2">
    <source>
        <dbReference type="EMBL" id="RTR32607.1"/>
    </source>
</evidence>
<gene>
    <name evidence="2" type="ORF">EKG39_09510</name>
</gene>
<dbReference type="PANTHER" id="PTHR44366:SF1">
    <property type="entry name" value="UDP-N-ACETYLGLUCOSAMINE--PEPTIDE N-ACETYLGLUCOSAMINYLTRANSFERASE 110 KDA SUBUNIT"/>
    <property type="match status" value="1"/>
</dbReference>
<evidence type="ECO:0000313" key="3">
    <source>
        <dbReference type="Proteomes" id="UP000282060"/>
    </source>
</evidence>
<dbReference type="OrthoDB" id="9801841at2"/>
<dbReference type="PROSITE" id="PS50293">
    <property type="entry name" value="TPR_REGION"/>
    <property type="match status" value="1"/>
</dbReference>
<dbReference type="AlphaFoldDB" id="A0A431WB28"/>
<sequence length="488" mass="55900">MSIKSNIGKAEALFRQTEYAESLSLCTKILDKKPRLADAIHLMALNYYALGEFDTAIVEFKKAIAINSQQPSFHSNLGNVYLDQEKFIEASRYFEKALNLDPLLPAPNYNLSICLHRRRDYLSAESYCKKAILQDATNSDYYLHLGVIYFDRGQFDHAAKTFLTALQVENKYKSGRTQVDVYWQLFSLHLSQHRYQDALEVADLGIQSQQLSEQQLCALLIGKVIIYFLFDHLEEAKQAIQLSEVVYQFQNPTTFLKNITVFHTYIKNLIAIYESGEYKDCYNLGNDAEKMYFISESHGFAPNRTSIKYKELDYEINSLFIMGAKVIHFVAEEENKYQVSLVSLLRDLAPGSKVVIAFGEIDCRTDEGIYPYSVKSNSDYKDVIDDMVPKYVNALKNIADSFKIEIILYGVPAPYPQSIELLSESEQQTFKDVIAYYNLSLANTCLSLNMTLLDVYALTNKNGQSNLDYHIDYHHLSPRTVPTLFNNI</sequence>
<dbReference type="Proteomes" id="UP000282060">
    <property type="component" value="Unassembled WGS sequence"/>
</dbReference>
<dbReference type="GO" id="GO:0016788">
    <property type="term" value="F:hydrolase activity, acting on ester bonds"/>
    <property type="evidence" value="ECO:0007669"/>
    <property type="project" value="UniProtKB-ARBA"/>
</dbReference>
<dbReference type="GO" id="GO:0006493">
    <property type="term" value="P:protein O-linked glycosylation"/>
    <property type="evidence" value="ECO:0007669"/>
    <property type="project" value="InterPro"/>
</dbReference>
<dbReference type="Gene3D" id="1.25.40.10">
    <property type="entry name" value="Tetratricopeptide repeat domain"/>
    <property type="match status" value="1"/>
</dbReference>
<feature type="repeat" description="TPR" evidence="1">
    <location>
        <begin position="37"/>
        <end position="70"/>
    </location>
</feature>
<dbReference type="EMBL" id="RXNV01000003">
    <property type="protein sequence ID" value="RTR32607.1"/>
    <property type="molecule type" value="Genomic_DNA"/>
</dbReference>
<comment type="caution">
    <text evidence="2">The sequence shown here is derived from an EMBL/GenBank/DDBJ whole genome shotgun (WGS) entry which is preliminary data.</text>
</comment>
<name>A0A431WB28_9GAMM</name>
<keyword evidence="1" id="KW-0802">TPR repeat</keyword>
<dbReference type="InterPro" id="IPR019734">
    <property type="entry name" value="TPR_rpt"/>
</dbReference>
<protein>
    <submittedName>
        <fullName evidence="2">Tetratricopeptide repeat protein</fullName>
    </submittedName>
</protein>
<organism evidence="2 3">
    <name type="scientific">Shewanella atlantica</name>
    <dbReference type="NCBI Taxonomy" id="271099"/>
    <lineage>
        <taxon>Bacteria</taxon>
        <taxon>Pseudomonadati</taxon>
        <taxon>Pseudomonadota</taxon>
        <taxon>Gammaproteobacteria</taxon>
        <taxon>Alteromonadales</taxon>
        <taxon>Shewanellaceae</taxon>
        <taxon>Shewanella</taxon>
    </lineage>
</organism>
<dbReference type="Gene3D" id="3.40.50.1110">
    <property type="entry name" value="SGNH hydrolase"/>
    <property type="match status" value="1"/>
</dbReference>
<feature type="repeat" description="TPR" evidence="1">
    <location>
        <begin position="139"/>
        <end position="172"/>
    </location>
</feature>
<dbReference type="Pfam" id="PF13414">
    <property type="entry name" value="TPR_11"/>
    <property type="match status" value="1"/>
</dbReference>
<dbReference type="InterPro" id="IPR037919">
    <property type="entry name" value="OGT"/>
</dbReference>
<dbReference type="SUPFAM" id="SSF52266">
    <property type="entry name" value="SGNH hydrolase"/>
    <property type="match status" value="1"/>
</dbReference>
<dbReference type="RefSeq" id="WP_126505513.1">
    <property type="nucleotide sequence ID" value="NZ_RXNV01000003.1"/>
</dbReference>
<dbReference type="Pfam" id="PF13181">
    <property type="entry name" value="TPR_8"/>
    <property type="match status" value="1"/>
</dbReference>
<evidence type="ECO:0000256" key="1">
    <source>
        <dbReference type="PROSITE-ProRule" id="PRU00339"/>
    </source>
</evidence>
<dbReference type="PANTHER" id="PTHR44366">
    <property type="entry name" value="UDP-N-ACETYLGLUCOSAMINE--PEPTIDE N-ACETYLGLUCOSAMINYLTRANSFERASE 110 KDA SUBUNIT"/>
    <property type="match status" value="1"/>
</dbReference>
<dbReference type="PROSITE" id="PS50005">
    <property type="entry name" value="TPR"/>
    <property type="match status" value="3"/>
</dbReference>
<dbReference type="InterPro" id="IPR011990">
    <property type="entry name" value="TPR-like_helical_dom_sf"/>
</dbReference>
<accession>A0A431WB28</accession>
<reference evidence="2 3" key="1">
    <citation type="submission" date="2018-12" db="EMBL/GenBank/DDBJ databases">
        <authorList>
            <person name="Yu L."/>
        </authorList>
    </citation>
    <scope>NUCLEOTIDE SEQUENCE [LARGE SCALE GENOMIC DNA]</scope>
    <source>
        <strain evidence="2 3">HAW-EB5</strain>
    </source>
</reference>
<dbReference type="SUPFAM" id="SSF48452">
    <property type="entry name" value="TPR-like"/>
    <property type="match status" value="1"/>
</dbReference>
<dbReference type="GO" id="GO:0097363">
    <property type="term" value="F:protein O-acetylglucosaminyltransferase activity"/>
    <property type="evidence" value="ECO:0007669"/>
    <property type="project" value="TreeGrafter"/>
</dbReference>
<dbReference type="SMART" id="SM00028">
    <property type="entry name" value="TPR"/>
    <property type="match status" value="5"/>
</dbReference>
<proteinExistence type="predicted"/>
<dbReference type="InterPro" id="IPR036514">
    <property type="entry name" value="SGNH_hydro_sf"/>
</dbReference>
<keyword evidence="3" id="KW-1185">Reference proteome</keyword>
<feature type="repeat" description="TPR" evidence="1">
    <location>
        <begin position="71"/>
        <end position="104"/>
    </location>
</feature>